<keyword evidence="3" id="KW-1185">Reference proteome</keyword>
<dbReference type="PROSITE" id="PS51186">
    <property type="entry name" value="GNAT"/>
    <property type="match status" value="1"/>
</dbReference>
<evidence type="ECO:0000313" key="3">
    <source>
        <dbReference type="Proteomes" id="UP000619078"/>
    </source>
</evidence>
<name>A0A926NMU4_9SPHI</name>
<dbReference type="InterPro" id="IPR000182">
    <property type="entry name" value="GNAT_dom"/>
</dbReference>
<feature type="domain" description="N-acetyltransferase" evidence="1">
    <location>
        <begin position="18"/>
        <end position="151"/>
    </location>
</feature>
<dbReference type="SUPFAM" id="SSF55729">
    <property type="entry name" value="Acyl-CoA N-acyltransferases (Nat)"/>
    <property type="match status" value="1"/>
</dbReference>
<dbReference type="Gene3D" id="3.40.630.30">
    <property type="match status" value="1"/>
</dbReference>
<organism evidence="2 3">
    <name type="scientific">Mucilaginibacter glaciei</name>
    <dbReference type="NCBI Taxonomy" id="2772109"/>
    <lineage>
        <taxon>Bacteria</taxon>
        <taxon>Pseudomonadati</taxon>
        <taxon>Bacteroidota</taxon>
        <taxon>Sphingobacteriia</taxon>
        <taxon>Sphingobacteriales</taxon>
        <taxon>Sphingobacteriaceae</taxon>
        <taxon>Mucilaginibacter</taxon>
    </lineage>
</organism>
<dbReference type="PANTHER" id="PTHR43233:SF1">
    <property type="entry name" value="FAMILY N-ACETYLTRANSFERASE, PUTATIVE (AFU_ORTHOLOGUE AFUA_6G03350)-RELATED"/>
    <property type="match status" value="1"/>
</dbReference>
<gene>
    <name evidence="2" type="ORF">IDJ76_03235</name>
</gene>
<dbReference type="PANTHER" id="PTHR43233">
    <property type="entry name" value="FAMILY N-ACETYLTRANSFERASE, PUTATIVE (AFU_ORTHOLOGUE AFUA_6G03350)-RELATED"/>
    <property type="match status" value="1"/>
</dbReference>
<proteinExistence type="predicted"/>
<dbReference type="EMBL" id="JACWMX010000001">
    <property type="protein sequence ID" value="MBD1392103.1"/>
    <property type="molecule type" value="Genomic_DNA"/>
</dbReference>
<protein>
    <submittedName>
        <fullName evidence="2">GNAT family N-acetyltransferase</fullName>
    </submittedName>
</protein>
<dbReference type="GO" id="GO:0016747">
    <property type="term" value="F:acyltransferase activity, transferring groups other than amino-acyl groups"/>
    <property type="evidence" value="ECO:0007669"/>
    <property type="project" value="InterPro"/>
</dbReference>
<comment type="caution">
    <text evidence="2">The sequence shown here is derived from an EMBL/GenBank/DDBJ whole genome shotgun (WGS) entry which is preliminary data.</text>
</comment>
<dbReference type="Pfam" id="PF13508">
    <property type="entry name" value="Acetyltransf_7"/>
    <property type="match status" value="1"/>
</dbReference>
<sequence length="151" mass="17379">MSVFMNDAAFQKKGFKISTDRSLLQSHVIYAYLVNDSYWAQGLPYDKFETSLANSICFGVYKNDEQAGFARVVTDKATFAYVCDVFVLPAHRGLGISKWLVQTILAHDELQELRRWSLATLDAHGLYSQFGFTEIKNPERWMQIYSPYLKD</sequence>
<dbReference type="InterPro" id="IPR053144">
    <property type="entry name" value="Acetyltransferase_Butenolide"/>
</dbReference>
<dbReference type="InterPro" id="IPR016181">
    <property type="entry name" value="Acyl_CoA_acyltransferase"/>
</dbReference>
<evidence type="ECO:0000313" key="2">
    <source>
        <dbReference type="EMBL" id="MBD1392103.1"/>
    </source>
</evidence>
<dbReference type="CDD" id="cd04301">
    <property type="entry name" value="NAT_SF"/>
    <property type="match status" value="1"/>
</dbReference>
<dbReference type="RefSeq" id="WP_191160655.1">
    <property type="nucleotide sequence ID" value="NZ_JACWMX010000001.1"/>
</dbReference>
<dbReference type="AlphaFoldDB" id="A0A926NMU4"/>
<dbReference type="Proteomes" id="UP000619078">
    <property type="component" value="Unassembled WGS sequence"/>
</dbReference>
<accession>A0A926NMU4</accession>
<reference evidence="2" key="1">
    <citation type="submission" date="2020-09" db="EMBL/GenBank/DDBJ databases">
        <title>Novel species of Mucilaginibacter isolated from a glacier on the Tibetan Plateau.</title>
        <authorList>
            <person name="Liu Q."/>
            <person name="Xin Y.-H."/>
        </authorList>
    </citation>
    <scope>NUCLEOTIDE SEQUENCE</scope>
    <source>
        <strain evidence="2">ZB1P21</strain>
    </source>
</reference>
<evidence type="ECO:0000259" key="1">
    <source>
        <dbReference type="PROSITE" id="PS51186"/>
    </source>
</evidence>